<gene>
    <name evidence="1" type="ORF">S01H1_64165</name>
</gene>
<protein>
    <submittedName>
        <fullName evidence="1">Uncharacterized protein</fullName>
    </submittedName>
</protein>
<accession>X0XCJ9</accession>
<comment type="caution">
    <text evidence="1">The sequence shown here is derived from an EMBL/GenBank/DDBJ whole genome shotgun (WGS) entry which is preliminary data.</text>
</comment>
<dbReference type="EMBL" id="BARS01042276">
    <property type="protein sequence ID" value="GAG40820.1"/>
    <property type="molecule type" value="Genomic_DNA"/>
</dbReference>
<feature type="non-terminal residue" evidence="1">
    <location>
        <position position="251"/>
    </location>
</feature>
<sequence length="251" mass="26809">ALDAAFPSKQVIDTYTVGFTTSPFANALLKRTAQVGNGKFFGSNNAEQLTQALTEAISDIVEKSMSFTAATVPASRTTDGDNFYTSFFLPRSNDPFWEGHLKNFEFSALGDILTADGYCATGLTEGVSPSPNCPTSGVLRTSAKAFWDAALEMPDPADRKLFVEFGNQSMFNQPLRWNTTNVSSGDLGLVDGVDELDDPYAAAGMTDEAIITSALVDLFAGCEFDSSPCVPRTNGAGDKSYLGDIFHANPT</sequence>
<evidence type="ECO:0000313" key="1">
    <source>
        <dbReference type="EMBL" id="GAG40820.1"/>
    </source>
</evidence>
<proteinExistence type="predicted"/>
<organism evidence="1">
    <name type="scientific">marine sediment metagenome</name>
    <dbReference type="NCBI Taxonomy" id="412755"/>
    <lineage>
        <taxon>unclassified sequences</taxon>
        <taxon>metagenomes</taxon>
        <taxon>ecological metagenomes</taxon>
    </lineage>
</organism>
<dbReference type="AlphaFoldDB" id="X0XCJ9"/>
<reference evidence="1" key="1">
    <citation type="journal article" date="2014" name="Front. Microbiol.">
        <title>High frequency of phylogenetically diverse reductive dehalogenase-homologous genes in deep subseafloor sedimentary metagenomes.</title>
        <authorList>
            <person name="Kawai M."/>
            <person name="Futagami T."/>
            <person name="Toyoda A."/>
            <person name="Takaki Y."/>
            <person name="Nishi S."/>
            <person name="Hori S."/>
            <person name="Arai W."/>
            <person name="Tsubouchi T."/>
            <person name="Morono Y."/>
            <person name="Uchiyama I."/>
            <person name="Ito T."/>
            <person name="Fujiyama A."/>
            <person name="Inagaki F."/>
            <person name="Takami H."/>
        </authorList>
    </citation>
    <scope>NUCLEOTIDE SEQUENCE</scope>
    <source>
        <strain evidence="1">Expedition CK06-06</strain>
    </source>
</reference>
<name>X0XCJ9_9ZZZZ</name>
<feature type="non-terminal residue" evidence="1">
    <location>
        <position position="1"/>
    </location>
</feature>